<keyword evidence="3" id="KW-1185">Reference proteome</keyword>
<keyword evidence="1" id="KW-0812">Transmembrane</keyword>
<accession>A0A4P5P7Q4</accession>
<reference evidence="3" key="1">
    <citation type="submission" date="2019-02" db="EMBL/GenBank/DDBJ databases">
        <title>Draft genome sequence of Enterococcus sp. Gos25-1.</title>
        <authorList>
            <person name="Tanaka N."/>
            <person name="Shiwa Y."/>
            <person name="Fujita N."/>
        </authorList>
    </citation>
    <scope>NUCLEOTIDE SEQUENCE [LARGE SCALE GENOMIC DNA]</scope>
    <source>
        <strain evidence="3">Gos25-1</strain>
    </source>
</reference>
<gene>
    <name evidence="2" type="ORF">NRIC_19060</name>
</gene>
<comment type="caution">
    <text evidence="2">The sequence shown here is derived from an EMBL/GenBank/DDBJ whole genome shotgun (WGS) entry which is preliminary data.</text>
</comment>
<evidence type="ECO:0000313" key="3">
    <source>
        <dbReference type="Proteomes" id="UP000290567"/>
    </source>
</evidence>
<keyword evidence="1" id="KW-1133">Transmembrane helix</keyword>
<protein>
    <submittedName>
        <fullName evidence="2">Uncharacterized protein</fullName>
    </submittedName>
</protein>
<dbReference type="Proteomes" id="UP000290567">
    <property type="component" value="Unassembled WGS sequence"/>
</dbReference>
<evidence type="ECO:0000256" key="1">
    <source>
        <dbReference type="SAM" id="Phobius"/>
    </source>
</evidence>
<feature type="transmembrane region" description="Helical" evidence="1">
    <location>
        <begin position="12"/>
        <end position="33"/>
    </location>
</feature>
<name>A0A4P5P7Q4_9ENTE</name>
<sequence>MIPFVTTTLIRFFCVTYIFFPLSPSFVHAGWLMNRGKITGKSYFLLLDKSNDSEKNKKISA</sequence>
<evidence type="ECO:0000313" key="2">
    <source>
        <dbReference type="EMBL" id="GCF94015.1"/>
    </source>
</evidence>
<proteinExistence type="predicted"/>
<keyword evidence="1" id="KW-0472">Membrane</keyword>
<organism evidence="2 3">
    <name type="scientific">Enterococcus florum</name>
    <dbReference type="NCBI Taxonomy" id="2480627"/>
    <lineage>
        <taxon>Bacteria</taxon>
        <taxon>Bacillati</taxon>
        <taxon>Bacillota</taxon>
        <taxon>Bacilli</taxon>
        <taxon>Lactobacillales</taxon>
        <taxon>Enterococcaceae</taxon>
        <taxon>Enterococcus</taxon>
    </lineage>
</organism>
<dbReference type="AlphaFoldDB" id="A0A4P5P7Q4"/>
<dbReference type="EMBL" id="BJCC01000014">
    <property type="protein sequence ID" value="GCF94015.1"/>
    <property type="molecule type" value="Genomic_DNA"/>
</dbReference>